<dbReference type="NCBIfam" id="TIGR02276">
    <property type="entry name" value="beta_rpt_yvtn"/>
    <property type="match status" value="1"/>
</dbReference>
<feature type="region of interest" description="Disordered" evidence="1">
    <location>
        <begin position="48"/>
        <end position="71"/>
    </location>
</feature>
<dbReference type="HOGENOM" id="CLU_666881_0_0_11"/>
<dbReference type="STRING" id="446465.Bfae_06180"/>
<feature type="transmembrane region" description="Helical" evidence="2">
    <location>
        <begin position="20"/>
        <end position="40"/>
    </location>
</feature>
<dbReference type="Proteomes" id="UP000001919">
    <property type="component" value="Chromosome"/>
</dbReference>
<dbReference type="PANTHER" id="PTHR47197">
    <property type="entry name" value="PROTEIN NIRF"/>
    <property type="match status" value="1"/>
</dbReference>
<evidence type="ECO:0000313" key="4">
    <source>
        <dbReference type="Proteomes" id="UP000001919"/>
    </source>
</evidence>
<dbReference type="InterPro" id="IPR015943">
    <property type="entry name" value="WD40/YVTN_repeat-like_dom_sf"/>
</dbReference>
<dbReference type="OrthoDB" id="9772811at2"/>
<dbReference type="EMBL" id="CP001643">
    <property type="protein sequence ID" value="ACU84483.1"/>
    <property type="molecule type" value="Genomic_DNA"/>
</dbReference>
<dbReference type="InterPro" id="IPR011048">
    <property type="entry name" value="Haem_d1_sf"/>
</dbReference>
<keyword evidence="2" id="KW-1133">Transmembrane helix</keyword>
<gene>
    <name evidence="3" type="ordered locus">Bfae_06180</name>
</gene>
<dbReference type="KEGG" id="bfa:Bfae_06180"/>
<evidence type="ECO:0000256" key="1">
    <source>
        <dbReference type="SAM" id="MobiDB-lite"/>
    </source>
</evidence>
<sequence>MGVQAKHRRRTQRGRPHEQFTIAIAILSLVMAGGMLAGLATSAVAPDSEDSAAGAQQNAQLPPGDPSNTTRLEHVDRITGDITPKSVVAGPGGTVIANNMMYSHSSTLYDAESLELTGTVVDEVDLAQHGFDDRAGVTQGAPVEAVFSPDGQHAYVSQYRLRGPGEGATATDDCANGDQIGRSAVFRLDLASGQWDQVIEVGRVPKFLSISADGSRALVSNWCDESVSVLDLEAGEEIREIPVDAAPRGSVILPDNRTAYVTAMYADELYRVDLETGSSELVTDTGRKPRHLVLSPDASRLYLTVSGSDRLVELDAATGEVLRTAETGREPRTMAISPDGLALYIVNYYANTVTKVDTETLETLQTVEVGKNPIGITYEPTQRRVWVANYAGSLDVFDDTAPGGTMDS</sequence>
<evidence type="ECO:0000256" key="2">
    <source>
        <dbReference type="SAM" id="Phobius"/>
    </source>
</evidence>
<dbReference type="eggNOG" id="COG3794">
    <property type="taxonomic scope" value="Bacteria"/>
</dbReference>
<dbReference type="InterPro" id="IPR019405">
    <property type="entry name" value="Lactonase_7-beta_prop"/>
</dbReference>
<protein>
    <submittedName>
        <fullName evidence="3">YVTN family beta-propeller repeat protein</fullName>
    </submittedName>
</protein>
<dbReference type="InterPro" id="IPR011964">
    <property type="entry name" value="YVTN_b-propeller_repeat"/>
</dbReference>
<dbReference type="PATRIC" id="fig|446465.5.peg.607"/>
<dbReference type="InterPro" id="IPR051200">
    <property type="entry name" value="Host-pathogen_enzymatic-act"/>
</dbReference>
<dbReference type="Pfam" id="PF10282">
    <property type="entry name" value="Lactonase"/>
    <property type="match status" value="1"/>
</dbReference>
<evidence type="ECO:0000313" key="3">
    <source>
        <dbReference type="EMBL" id="ACU84483.1"/>
    </source>
</evidence>
<name>C7MI57_BRAFD</name>
<keyword evidence="2" id="KW-0812">Transmembrane</keyword>
<organism evidence="3 4">
    <name type="scientific">Brachybacterium faecium (strain ATCC 43885 / DSM 4810 / JCM 11609 / LMG 19847 / NBRC 14762 / NCIMB 9860 / 6-10)</name>
    <dbReference type="NCBI Taxonomy" id="446465"/>
    <lineage>
        <taxon>Bacteria</taxon>
        <taxon>Bacillati</taxon>
        <taxon>Actinomycetota</taxon>
        <taxon>Actinomycetes</taxon>
        <taxon>Micrococcales</taxon>
        <taxon>Dermabacteraceae</taxon>
        <taxon>Brachybacterium</taxon>
    </lineage>
</organism>
<dbReference type="AlphaFoldDB" id="C7MI57"/>
<keyword evidence="4" id="KW-1185">Reference proteome</keyword>
<accession>C7MI57</accession>
<dbReference type="eggNOG" id="COG3391">
    <property type="taxonomic scope" value="Bacteria"/>
</dbReference>
<proteinExistence type="predicted"/>
<dbReference type="Gene3D" id="2.130.10.10">
    <property type="entry name" value="YVTN repeat-like/Quinoprotein amine dehydrogenase"/>
    <property type="match status" value="2"/>
</dbReference>
<keyword evidence="2" id="KW-0472">Membrane</keyword>
<dbReference type="SUPFAM" id="SSF51004">
    <property type="entry name" value="C-terminal (heme d1) domain of cytochrome cd1-nitrite reductase"/>
    <property type="match status" value="2"/>
</dbReference>
<reference evidence="3 4" key="1">
    <citation type="journal article" date="2009" name="Stand. Genomic Sci.">
        <title>Complete genome sequence of Brachybacterium faecium type strain (Schefferle 6-10).</title>
        <authorList>
            <person name="Lapidus A."/>
            <person name="Pukall R."/>
            <person name="Labuttii K."/>
            <person name="Copeland A."/>
            <person name="Del Rio T.G."/>
            <person name="Nolan M."/>
            <person name="Chen F."/>
            <person name="Lucas S."/>
            <person name="Tice H."/>
            <person name="Cheng J.F."/>
            <person name="Bruce D."/>
            <person name="Goodwin L."/>
            <person name="Pitluck S."/>
            <person name="Rohde M."/>
            <person name="Goker M."/>
            <person name="Pati A."/>
            <person name="Ivanova N."/>
            <person name="Mavrommatis K."/>
            <person name="Chen A."/>
            <person name="Palaniappan K."/>
            <person name="D'haeseleer P."/>
            <person name="Chain P."/>
            <person name="Bristow J."/>
            <person name="Eisen J.A."/>
            <person name="Markowitz V."/>
            <person name="Hugenholtz P."/>
            <person name="Kyrpides N.C."/>
            <person name="Klenk H.P."/>
        </authorList>
    </citation>
    <scope>NUCLEOTIDE SEQUENCE [LARGE SCALE GENOMIC DNA]</scope>
    <source>
        <strain evidence="4">ATCC 43885 / DSM 4810 / JCM 11609 / LMG 19847 / NBRC 14762 / NCIMB 9860 / 6-10</strain>
    </source>
</reference>
<feature type="compositionally biased region" description="Polar residues" evidence="1">
    <location>
        <begin position="54"/>
        <end position="70"/>
    </location>
</feature>
<dbReference type="PANTHER" id="PTHR47197:SF3">
    <property type="entry name" value="DIHYDRO-HEME D1 DEHYDROGENASE"/>
    <property type="match status" value="1"/>
</dbReference>